<dbReference type="SUPFAM" id="SSF81383">
    <property type="entry name" value="F-box domain"/>
    <property type="match status" value="1"/>
</dbReference>
<dbReference type="EMBL" id="OZ019911">
    <property type="protein sequence ID" value="CAK9212336.1"/>
    <property type="molecule type" value="Genomic_DNA"/>
</dbReference>
<accession>A0ABP0U416</accession>
<evidence type="ECO:0000259" key="1">
    <source>
        <dbReference type="SMART" id="SM00256"/>
    </source>
</evidence>
<name>A0ABP0U416_9BRYO</name>
<keyword evidence="3" id="KW-1185">Reference proteome</keyword>
<dbReference type="Gene3D" id="1.20.1280.50">
    <property type="match status" value="1"/>
</dbReference>
<evidence type="ECO:0000313" key="3">
    <source>
        <dbReference type="Proteomes" id="UP001497512"/>
    </source>
</evidence>
<gene>
    <name evidence="2" type="ORF">CSSPTR1EN2_LOCUS11185</name>
</gene>
<sequence>MELNDHQHEEGSNSKSYMGITELRDAASDEHHLQGQHYWGMLSVEVVELIFARMPVKAVVCASCVCKQWHAIVQSRTFVTFILKYWSNKKGRTLI</sequence>
<dbReference type="SMART" id="SM00256">
    <property type="entry name" value="FBOX"/>
    <property type="match status" value="1"/>
</dbReference>
<protein>
    <recommendedName>
        <fullName evidence="1">F-box domain-containing protein</fullName>
    </recommendedName>
</protein>
<proteinExistence type="predicted"/>
<reference evidence="2" key="1">
    <citation type="submission" date="2024-02" db="EMBL/GenBank/DDBJ databases">
        <authorList>
            <consortium name="ELIXIR-Norway"/>
            <consortium name="Elixir Norway"/>
        </authorList>
    </citation>
    <scope>NUCLEOTIDE SEQUENCE</scope>
</reference>
<feature type="domain" description="F-box" evidence="1">
    <location>
        <begin position="42"/>
        <end position="82"/>
    </location>
</feature>
<evidence type="ECO:0000313" key="2">
    <source>
        <dbReference type="EMBL" id="CAK9212336.1"/>
    </source>
</evidence>
<dbReference type="Pfam" id="PF00646">
    <property type="entry name" value="F-box"/>
    <property type="match status" value="1"/>
</dbReference>
<dbReference type="InterPro" id="IPR036047">
    <property type="entry name" value="F-box-like_dom_sf"/>
</dbReference>
<dbReference type="Proteomes" id="UP001497512">
    <property type="component" value="Chromosome 19"/>
</dbReference>
<organism evidence="2 3">
    <name type="scientific">Sphagnum troendelagicum</name>
    <dbReference type="NCBI Taxonomy" id="128251"/>
    <lineage>
        <taxon>Eukaryota</taxon>
        <taxon>Viridiplantae</taxon>
        <taxon>Streptophyta</taxon>
        <taxon>Embryophyta</taxon>
        <taxon>Bryophyta</taxon>
        <taxon>Sphagnophytina</taxon>
        <taxon>Sphagnopsida</taxon>
        <taxon>Sphagnales</taxon>
        <taxon>Sphagnaceae</taxon>
        <taxon>Sphagnum</taxon>
    </lineage>
</organism>
<dbReference type="InterPro" id="IPR001810">
    <property type="entry name" value="F-box_dom"/>
</dbReference>